<protein>
    <recommendedName>
        <fullName evidence="4">Fungal-specific transcription factor domain protein</fullName>
    </recommendedName>
</protein>
<organism evidence="2 3">
    <name type="scientific">Rhizoctonia solani</name>
    <dbReference type="NCBI Taxonomy" id="456999"/>
    <lineage>
        <taxon>Eukaryota</taxon>
        <taxon>Fungi</taxon>
        <taxon>Dikarya</taxon>
        <taxon>Basidiomycota</taxon>
        <taxon>Agaricomycotina</taxon>
        <taxon>Agaricomycetes</taxon>
        <taxon>Cantharellales</taxon>
        <taxon>Ceratobasidiaceae</taxon>
        <taxon>Rhizoctonia</taxon>
    </lineage>
</organism>
<dbReference type="Proteomes" id="UP000663861">
    <property type="component" value="Unassembled WGS sequence"/>
</dbReference>
<dbReference type="AlphaFoldDB" id="A0A8H3C5T6"/>
<evidence type="ECO:0008006" key="4">
    <source>
        <dbReference type="Google" id="ProtNLM"/>
    </source>
</evidence>
<evidence type="ECO:0000313" key="2">
    <source>
        <dbReference type="EMBL" id="CAE6474603.1"/>
    </source>
</evidence>
<dbReference type="Pfam" id="PF11951">
    <property type="entry name" value="Fungal_trans_2"/>
    <property type="match status" value="1"/>
</dbReference>
<gene>
    <name evidence="2" type="ORF">RDB_LOCUS88291</name>
</gene>
<name>A0A8H3C5T6_9AGAM</name>
<evidence type="ECO:0000313" key="3">
    <source>
        <dbReference type="Proteomes" id="UP000663861"/>
    </source>
</evidence>
<accession>A0A8H3C5T6</accession>
<feature type="compositionally biased region" description="Polar residues" evidence="1">
    <location>
        <begin position="1"/>
        <end position="16"/>
    </location>
</feature>
<dbReference type="EMBL" id="CAJMWY010001755">
    <property type="protein sequence ID" value="CAE6474603.1"/>
    <property type="molecule type" value="Genomic_DNA"/>
</dbReference>
<proteinExistence type="predicted"/>
<reference evidence="2" key="1">
    <citation type="submission" date="2021-01" db="EMBL/GenBank/DDBJ databases">
        <authorList>
            <person name="Kaushik A."/>
        </authorList>
    </citation>
    <scope>NUCLEOTIDE SEQUENCE</scope>
    <source>
        <strain evidence="2">AG4-RS23</strain>
    </source>
</reference>
<sequence length="436" mass="48738">MVISTASGHTNPQPTVDTKVPLVSNQLTDGTEQQNGPMNCEERAVRVVRRELVLDRTAEPNALPFVLQGYVAWIGRVALDPIKLQYTARDFVLSHFGDGDESRWIVGLIANIGSRIGSMEFVGGEPNLMLSMLQAAVRRRLGSTSSKRAALAKALNSAIEAMLIHFHASPLSETVTLRQEAAPIFRQLYSASPGAPIDLYSLIQHPCLWHYAFIDILFGVATDMPTLFRYEVSFPSHQHSTTYQGSQGDGIIQWLHGIPNQLLFVFAYMKLMRGDGLTPNDDTVASLERTIHELPPFDGSSSNRFVSVIRSVVQECWKQAALIYLYMAVCGDSSATPRVKEACKRYMRLLNSTQPGRLPDEHLVLTLQLVSPAAQRQRDRAVIKQRALGLYTRDRTHRETTLFLFVMDDVWTRADTEDRPVMWSDVAVSQKRILGA</sequence>
<comment type="caution">
    <text evidence="2">The sequence shown here is derived from an EMBL/GenBank/DDBJ whole genome shotgun (WGS) entry which is preliminary data.</text>
</comment>
<feature type="region of interest" description="Disordered" evidence="1">
    <location>
        <begin position="1"/>
        <end position="21"/>
    </location>
</feature>
<evidence type="ECO:0000256" key="1">
    <source>
        <dbReference type="SAM" id="MobiDB-lite"/>
    </source>
</evidence>
<dbReference type="InterPro" id="IPR021858">
    <property type="entry name" value="Fun_TF"/>
</dbReference>